<evidence type="ECO:0000256" key="1">
    <source>
        <dbReference type="SAM" id="MobiDB-lite"/>
    </source>
</evidence>
<dbReference type="SMART" id="SM00666">
    <property type="entry name" value="PB1"/>
    <property type="match status" value="1"/>
</dbReference>
<dbReference type="InterPro" id="IPR053793">
    <property type="entry name" value="PB1-like"/>
</dbReference>
<feature type="compositionally biased region" description="Polar residues" evidence="1">
    <location>
        <begin position="296"/>
        <end position="312"/>
    </location>
</feature>
<evidence type="ECO:0000259" key="2">
    <source>
        <dbReference type="PROSITE" id="PS51745"/>
    </source>
</evidence>
<protein>
    <recommendedName>
        <fullName evidence="2">PB1 domain-containing protein</fullName>
    </recommendedName>
</protein>
<organism evidence="3">
    <name type="scientific">Anoplophora glabripennis</name>
    <name type="common">Asian longhorn beetle</name>
    <name type="synonym">Anoplophora nobilis</name>
    <dbReference type="NCBI Taxonomy" id="217634"/>
    <lineage>
        <taxon>Eukaryota</taxon>
        <taxon>Metazoa</taxon>
        <taxon>Ecdysozoa</taxon>
        <taxon>Arthropoda</taxon>
        <taxon>Hexapoda</taxon>
        <taxon>Insecta</taxon>
        <taxon>Pterygota</taxon>
        <taxon>Neoptera</taxon>
        <taxon>Endopterygota</taxon>
        <taxon>Coleoptera</taxon>
        <taxon>Polyphaga</taxon>
        <taxon>Cucujiformia</taxon>
        <taxon>Chrysomeloidea</taxon>
        <taxon>Cerambycidae</taxon>
        <taxon>Lamiinae</taxon>
        <taxon>Lamiini</taxon>
        <taxon>Anoplophora</taxon>
    </lineage>
</organism>
<feature type="compositionally biased region" description="Polar residues" evidence="1">
    <location>
        <begin position="151"/>
        <end position="164"/>
    </location>
</feature>
<dbReference type="GO" id="GO:0048208">
    <property type="term" value="P:COPII vesicle coating"/>
    <property type="evidence" value="ECO:0007669"/>
    <property type="project" value="InterPro"/>
</dbReference>
<dbReference type="OrthoDB" id="1594986at2759"/>
<feature type="region of interest" description="Disordered" evidence="1">
    <location>
        <begin position="136"/>
        <end position="221"/>
    </location>
</feature>
<feature type="compositionally biased region" description="Low complexity" evidence="1">
    <location>
        <begin position="264"/>
        <end position="295"/>
    </location>
</feature>
<dbReference type="InterPro" id="IPR033512">
    <property type="entry name" value="TFG"/>
</dbReference>
<feature type="region of interest" description="Disordered" evidence="1">
    <location>
        <begin position="263"/>
        <end position="321"/>
    </location>
</feature>
<accession>V5GNZ1</accession>
<dbReference type="PANTHER" id="PTHR15335:SF7">
    <property type="entry name" value="PROTEIN TFG"/>
    <property type="match status" value="1"/>
</dbReference>
<sequence length="321" mass="35842">MDMKSELDLSGKLIIKVQLGDDIRRIPIHNESITYDELVLMMQRVFRGKLTANDDITIKYKDEDGDLITIFDSSDLSFAIQCSRILKLQILLNSDLKNECLSVLSEPEVTKLKKQLRSIRDQVNKLLDSIDVNENKHSSIQEQGEQAHVDNPSNTSLNKVNSSEFDPLQEKNLKNGTEDVKESSKPPTPQVNSDNSTTRPQSVSMTSTPGQQSIVTSAANPHNMSDYFGRSSSANFPGIQYGSLPYQQYNFQQTGRYVPQVMDSSQIPSSNSYSNQPQGSVPYPQQQQYVPGVYSTSGQGNPYSKGFTQPSPQHGFLPPRQ</sequence>
<feature type="domain" description="PB1" evidence="2">
    <location>
        <begin position="12"/>
        <end position="93"/>
    </location>
</feature>
<dbReference type="AlphaFoldDB" id="V5GNZ1"/>
<dbReference type="Gene3D" id="3.10.20.90">
    <property type="entry name" value="Phosphatidylinositol 3-kinase Catalytic Subunit, Chain A, domain 1"/>
    <property type="match status" value="1"/>
</dbReference>
<dbReference type="PANTHER" id="PTHR15335">
    <property type="entry name" value="PROTEIN TFG"/>
    <property type="match status" value="1"/>
</dbReference>
<evidence type="ECO:0000313" key="3">
    <source>
        <dbReference type="EMBL" id="JAB65844.1"/>
    </source>
</evidence>
<dbReference type="GO" id="GO:0042802">
    <property type="term" value="F:identical protein binding"/>
    <property type="evidence" value="ECO:0007669"/>
    <property type="project" value="InterPro"/>
</dbReference>
<gene>
    <name evidence="3" type="primary">TFG</name>
</gene>
<dbReference type="Pfam" id="PF00564">
    <property type="entry name" value="PB1"/>
    <property type="match status" value="1"/>
</dbReference>
<reference evidence="3" key="1">
    <citation type="submission" date="2013-07" db="EMBL/GenBank/DDBJ databases">
        <title>Midgut Transcriptome Profiling of Anoplphora glabripennis, a Lignocellulose Degrading, Wood-Boring Cerambycid.</title>
        <authorList>
            <person name="Scully E.D."/>
            <person name="Hoover K."/>
            <person name="Carlson J.E."/>
            <person name="Tien M."/>
            <person name="Geib S.M."/>
        </authorList>
    </citation>
    <scope>NUCLEOTIDE SEQUENCE</scope>
</reference>
<name>V5GNZ1_ANOGL</name>
<feature type="compositionally biased region" description="Basic and acidic residues" evidence="1">
    <location>
        <begin position="168"/>
        <end position="184"/>
    </location>
</feature>
<dbReference type="InterPro" id="IPR000270">
    <property type="entry name" value="PB1_dom"/>
</dbReference>
<feature type="compositionally biased region" description="Polar residues" evidence="1">
    <location>
        <begin position="190"/>
        <end position="221"/>
    </location>
</feature>
<proteinExistence type="predicted"/>
<dbReference type="PROSITE" id="PS51745">
    <property type="entry name" value="PB1"/>
    <property type="match status" value="1"/>
</dbReference>
<dbReference type="EMBL" id="GALX01002622">
    <property type="protein sequence ID" value="JAB65844.1"/>
    <property type="molecule type" value="Transcribed_RNA"/>
</dbReference>
<dbReference type="CDD" id="cd06401">
    <property type="entry name" value="PB1_TFG"/>
    <property type="match status" value="1"/>
</dbReference>
<dbReference type="GO" id="GO:0070971">
    <property type="term" value="C:endoplasmic reticulum exit site"/>
    <property type="evidence" value="ECO:0007669"/>
    <property type="project" value="TreeGrafter"/>
</dbReference>
<dbReference type="SUPFAM" id="SSF54277">
    <property type="entry name" value="CAD &amp; PB1 domains"/>
    <property type="match status" value="1"/>
</dbReference>
<dbReference type="InterPro" id="IPR034857">
    <property type="entry name" value="PB1_TFG"/>
</dbReference>